<dbReference type="Proteomes" id="UP000183642">
    <property type="component" value="Unassembled WGS sequence"/>
</dbReference>
<sequence>MTSVTGGRRETAALVLPSAGPDPIPLATALAAVLGYARGRRPLFFRSPGQPQGRWVQVLAFAHDRFDGQPPETGDRPTDRDVLVAEGLHGRLDPAAWRRVRSTLDDVWPLVGSVVERSAGRAFWELPDDEFSVLTEPGTVGAALRGLADRHVRAALHSRYPALVPLTDGVTWRQLYGHLREGDSGPEAAVHRELTANAGAFTTLETATATLLGHPLTRLRLHDVLLWLAGSLRMTHAVALGRALAAESDQGLEALLPA</sequence>
<evidence type="ECO:0000313" key="1">
    <source>
        <dbReference type="EMBL" id="SFO42820.1"/>
    </source>
</evidence>
<reference evidence="2" key="1">
    <citation type="submission" date="2016-10" db="EMBL/GenBank/DDBJ databases">
        <authorList>
            <person name="Varghese N."/>
            <person name="Submissions S."/>
        </authorList>
    </citation>
    <scope>NUCLEOTIDE SEQUENCE [LARGE SCALE GENOMIC DNA]</scope>
    <source>
        <strain evidence="2">DSM 43161</strain>
    </source>
</reference>
<dbReference type="EMBL" id="FOWE01000008">
    <property type="protein sequence ID" value="SFO42820.1"/>
    <property type="molecule type" value="Genomic_DNA"/>
</dbReference>
<dbReference type="AlphaFoldDB" id="A0A1I5H3W8"/>
<evidence type="ECO:0000313" key="2">
    <source>
        <dbReference type="Proteomes" id="UP000183642"/>
    </source>
</evidence>
<gene>
    <name evidence="1" type="ORF">SAMN05660359_03395</name>
</gene>
<protein>
    <submittedName>
        <fullName evidence="1">Uncharacterized protein</fullName>
    </submittedName>
</protein>
<proteinExistence type="predicted"/>
<dbReference type="OrthoDB" id="5175783at2"/>
<organism evidence="1 2">
    <name type="scientific">Geodermatophilus obscurus</name>
    <dbReference type="NCBI Taxonomy" id="1861"/>
    <lineage>
        <taxon>Bacteria</taxon>
        <taxon>Bacillati</taxon>
        <taxon>Actinomycetota</taxon>
        <taxon>Actinomycetes</taxon>
        <taxon>Geodermatophilales</taxon>
        <taxon>Geodermatophilaceae</taxon>
        <taxon>Geodermatophilus</taxon>
    </lineage>
</organism>
<keyword evidence="2" id="KW-1185">Reference proteome</keyword>
<name>A0A1I5H3W8_9ACTN</name>
<accession>A0A1I5H3W8</accession>